<comment type="similarity">
    <text evidence="2 6">Belongs to the peroxisomal membrane protein PXMP2/4 family.</text>
</comment>
<dbReference type="EMBL" id="LR746270">
    <property type="protein sequence ID" value="CAA7399398.1"/>
    <property type="molecule type" value="Genomic_DNA"/>
</dbReference>
<keyword evidence="5 6" id="KW-0472">Membrane</keyword>
<dbReference type="Pfam" id="PF04117">
    <property type="entry name" value="Mpv17_PMP22"/>
    <property type="match status" value="1"/>
</dbReference>
<dbReference type="AlphaFoldDB" id="A0A7I8KQM9"/>
<dbReference type="GO" id="GO:0005737">
    <property type="term" value="C:cytoplasm"/>
    <property type="evidence" value="ECO:0007669"/>
    <property type="project" value="TreeGrafter"/>
</dbReference>
<evidence type="ECO:0000256" key="4">
    <source>
        <dbReference type="ARBA" id="ARBA00022989"/>
    </source>
</evidence>
<dbReference type="PANTHER" id="PTHR11266:SF18">
    <property type="entry name" value="OS12G0508100 PROTEIN"/>
    <property type="match status" value="1"/>
</dbReference>
<keyword evidence="4 6" id="KW-1133">Transmembrane helix</keyword>
<feature type="transmembrane region" description="Helical" evidence="6">
    <location>
        <begin position="209"/>
        <end position="227"/>
    </location>
</feature>
<dbReference type="OrthoDB" id="430207at2759"/>
<feature type="transmembrane region" description="Helical" evidence="6">
    <location>
        <begin position="132"/>
        <end position="155"/>
    </location>
</feature>
<evidence type="ECO:0000313" key="8">
    <source>
        <dbReference type="Proteomes" id="UP000663760"/>
    </source>
</evidence>
<organism evidence="7 8">
    <name type="scientific">Spirodela intermedia</name>
    <name type="common">Intermediate duckweed</name>
    <dbReference type="NCBI Taxonomy" id="51605"/>
    <lineage>
        <taxon>Eukaryota</taxon>
        <taxon>Viridiplantae</taxon>
        <taxon>Streptophyta</taxon>
        <taxon>Embryophyta</taxon>
        <taxon>Tracheophyta</taxon>
        <taxon>Spermatophyta</taxon>
        <taxon>Magnoliopsida</taxon>
        <taxon>Liliopsida</taxon>
        <taxon>Araceae</taxon>
        <taxon>Lemnoideae</taxon>
        <taxon>Spirodela</taxon>
    </lineage>
</organism>
<dbReference type="InterPro" id="IPR007248">
    <property type="entry name" value="Mpv17_PMP22"/>
</dbReference>
<accession>A0A7I8KQM9</accession>
<feature type="transmembrane region" description="Helical" evidence="6">
    <location>
        <begin position="239"/>
        <end position="258"/>
    </location>
</feature>
<evidence type="ECO:0000256" key="2">
    <source>
        <dbReference type="ARBA" id="ARBA00006824"/>
    </source>
</evidence>
<dbReference type="GO" id="GO:0016020">
    <property type="term" value="C:membrane"/>
    <property type="evidence" value="ECO:0007669"/>
    <property type="project" value="UniProtKB-SubCell"/>
</dbReference>
<name>A0A7I8KQM9_SPIIN</name>
<proteinExistence type="inferred from homology"/>
<keyword evidence="3 6" id="KW-0812">Transmembrane</keyword>
<evidence type="ECO:0000313" key="7">
    <source>
        <dbReference type="EMBL" id="CAA7399398.1"/>
    </source>
</evidence>
<feature type="transmembrane region" description="Helical" evidence="6">
    <location>
        <begin position="167"/>
        <end position="189"/>
    </location>
</feature>
<evidence type="ECO:0000256" key="1">
    <source>
        <dbReference type="ARBA" id="ARBA00004141"/>
    </source>
</evidence>
<comment type="subcellular location">
    <subcellularLocation>
        <location evidence="1">Membrane</location>
        <topology evidence="1">Multi-pass membrane protein</topology>
    </subcellularLocation>
</comment>
<evidence type="ECO:0000256" key="5">
    <source>
        <dbReference type="ARBA" id="ARBA00023136"/>
    </source>
</evidence>
<gene>
    <name evidence="7" type="ORF">SI8410_07010068</name>
</gene>
<sequence length="264" mass="28847">MCYLGRSCWGSSAAGLDRRNHLSRYQHHVYHEQQSRSFVRTRGALSKPKEVPTRFSDAPSISIPPAVDAGAAAGPSVAGKRGLMSWYLGMLDARPVLTKSITAGLIFTLADLSAQTITAPSDSFDLIRTSRMAGYGMLISGPSLHLWFNFLSRILPKRDVINTLKKIVLGQAVYGPIICTVFFSVNAALQGETASEILSRLKRDLPPTILNGLAYWPMCDFIIFRFVPVRLQPLVSNSFAFIWTIYITYMASLGRAGAVGSAAA</sequence>
<protein>
    <submittedName>
        <fullName evidence="7">Uncharacterized protein</fullName>
    </submittedName>
</protein>
<evidence type="ECO:0000256" key="3">
    <source>
        <dbReference type="ARBA" id="ARBA00022692"/>
    </source>
</evidence>
<evidence type="ECO:0000256" key="6">
    <source>
        <dbReference type="RuleBase" id="RU363053"/>
    </source>
</evidence>
<reference evidence="7" key="1">
    <citation type="submission" date="2020-02" db="EMBL/GenBank/DDBJ databases">
        <authorList>
            <person name="Scholz U."/>
            <person name="Mascher M."/>
            <person name="Fiebig A."/>
        </authorList>
    </citation>
    <scope>NUCLEOTIDE SEQUENCE</scope>
</reference>
<dbReference type="Proteomes" id="UP000663760">
    <property type="component" value="Chromosome 7"/>
</dbReference>
<dbReference type="PANTHER" id="PTHR11266">
    <property type="entry name" value="PEROXISOMAL MEMBRANE PROTEIN 2, PXMP2 MPV17"/>
    <property type="match status" value="1"/>
</dbReference>
<keyword evidence="8" id="KW-1185">Reference proteome</keyword>